<keyword evidence="8 9" id="KW-0472">Membrane</keyword>
<reference evidence="11" key="2">
    <citation type="journal article" date="2020" name="Int. Dairy J.">
        <title>Lactic acid bacterial diversity in Brie cheese focusing on salt concentration and pH of isolation medium and characterisation of halophilic and alkaliphilic lactic acid bacterial isolates.</title>
        <authorList>
            <person name="Unno R."/>
            <person name="Matsutani M."/>
            <person name="Suzuki T."/>
            <person name="Kodama K."/>
            <person name="Matsushita H."/>
            <person name="Yamasato K."/>
            <person name="Koizumi Y."/>
            <person name="Ishikawa M."/>
        </authorList>
    </citation>
    <scope>NUCLEOTIDE SEQUENCE</scope>
    <source>
        <strain evidence="11">7C1</strain>
        <strain evidence="10">8C4</strain>
    </source>
</reference>
<keyword evidence="4" id="KW-0762">Sugar transport</keyword>
<evidence type="ECO:0000313" key="12">
    <source>
        <dbReference type="Proteomes" id="UP000886597"/>
    </source>
</evidence>
<evidence type="ECO:0000256" key="4">
    <source>
        <dbReference type="ARBA" id="ARBA00022597"/>
    </source>
</evidence>
<name>A0AAN4UAX3_9ENTE</name>
<keyword evidence="2" id="KW-0813">Transport</keyword>
<sequence length="458" mass="50235">MINALENGFNFFIGLGGPAIMFVILTLLGIIFRAPLSKSIEGGLRMAIALTGMSAVISLLTEAFGPALNNFVASTGIELSITDLGWAPLALITWGSIYTLYFAFICFVLNIILLFMKVTETLNVDLFNIWNVSILGLLLNYYAHNIVVTSIFVLFIYFMMLLNADAMKPTLDKVLDYDENNITTTAHPSFLIAPLAMLINRFIDICLPFIDRFDFDAETLNRKIGFWGSKFAIGAYLGVFIGLLGQQSTAAIFELAFTGGVALELFSIVGSWFGPAIEPLSDGVQNAMSKRLRGRRLLIAIDWPIVASRAEVWAVVNLLAPILLIIAMILPGNKVMPLGSILMTILTPALLIVTQGKVIRMTLIGTILIPIYLWSATMVAKFITSASIEMDNFPAGLEQGQTFTSVDSNPLEKMIAIVLGEGVHQFDITKLAIAGLGIGVYVLLFVWYKKQLKVRLNK</sequence>
<dbReference type="PIRSF" id="PIRSF006304">
    <property type="entry name" value="GatC"/>
    <property type="match status" value="1"/>
</dbReference>
<dbReference type="GO" id="GO:0009401">
    <property type="term" value="P:phosphoenolpyruvate-dependent sugar phosphotransferase system"/>
    <property type="evidence" value="ECO:0007669"/>
    <property type="project" value="UniProtKB-KW"/>
</dbReference>
<dbReference type="Proteomes" id="UP000886597">
    <property type="component" value="Unassembled WGS sequence"/>
</dbReference>
<feature type="transmembrane region" description="Helical" evidence="9">
    <location>
        <begin position="251"/>
        <end position="277"/>
    </location>
</feature>
<dbReference type="InterPro" id="IPR004703">
    <property type="entry name" value="PTS_sugar-sp_permease"/>
</dbReference>
<evidence type="ECO:0000256" key="1">
    <source>
        <dbReference type="ARBA" id="ARBA00004651"/>
    </source>
</evidence>
<dbReference type="EMBL" id="BKBO01000012">
    <property type="protein sequence ID" value="GEQ49137.1"/>
    <property type="molecule type" value="Genomic_DNA"/>
</dbReference>
<keyword evidence="13" id="KW-1185">Reference proteome</keyword>
<comment type="subcellular location">
    <subcellularLocation>
        <location evidence="1">Cell membrane</location>
        <topology evidence="1">Multi-pass membrane protein</topology>
    </subcellularLocation>
</comment>
<feature type="transmembrane region" description="Helical" evidence="9">
    <location>
        <begin position="361"/>
        <end position="383"/>
    </location>
</feature>
<evidence type="ECO:0000256" key="6">
    <source>
        <dbReference type="ARBA" id="ARBA00022692"/>
    </source>
</evidence>
<protein>
    <submittedName>
        <fullName evidence="11">Galactitol-specific PTS system IIC component</fullName>
    </submittedName>
</protein>
<dbReference type="Proteomes" id="UP000886607">
    <property type="component" value="Unassembled WGS sequence"/>
</dbReference>
<feature type="transmembrane region" description="Helical" evidence="9">
    <location>
        <begin position="182"/>
        <end position="203"/>
    </location>
</feature>
<keyword evidence="3" id="KW-1003">Cell membrane</keyword>
<evidence type="ECO:0000256" key="8">
    <source>
        <dbReference type="ARBA" id="ARBA00023136"/>
    </source>
</evidence>
<feature type="transmembrane region" description="Helical" evidence="9">
    <location>
        <begin position="224"/>
        <end position="245"/>
    </location>
</feature>
<comment type="caution">
    <text evidence="11">The sequence shown here is derived from an EMBL/GenBank/DDBJ whole genome shotgun (WGS) entry which is preliminary data.</text>
</comment>
<feature type="transmembrane region" description="Helical" evidence="9">
    <location>
        <begin position="428"/>
        <end position="448"/>
    </location>
</feature>
<evidence type="ECO:0000256" key="9">
    <source>
        <dbReference type="SAM" id="Phobius"/>
    </source>
</evidence>
<dbReference type="GO" id="GO:0005886">
    <property type="term" value="C:plasma membrane"/>
    <property type="evidence" value="ECO:0007669"/>
    <property type="project" value="UniProtKB-SubCell"/>
</dbReference>
<evidence type="ECO:0000313" key="11">
    <source>
        <dbReference type="EMBL" id="GEQ54205.1"/>
    </source>
</evidence>
<feature type="transmembrane region" description="Helical" evidence="9">
    <location>
        <begin position="44"/>
        <end position="65"/>
    </location>
</feature>
<evidence type="ECO:0000256" key="2">
    <source>
        <dbReference type="ARBA" id="ARBA00022448"/>
    </source>
</evidence>
<dbReference type="RefSeq" id="WP_202583777.1">
    <property type="nucleotide sequence ID" value="NZ_BKBO01000012.1"/>
</dbReference>
<proteinExistence type="predicted"/>
<evidence type="ECO:0000313" key="10">
    <source>
        <dbReference type="EMBL" id="GEQ49137.1"/>
    </source>
</evidence>
<feature type="transmembrane region" description="Helical" evidence="9">
    <location>
        <begin position="12"/>
        <end position="32"/>
    </location>
</feature>
<dbReference type="InterPro" id="IPR013853">
    <property type="entry name" value="EIIC-GAT"/>
</dbReference>
<feature type="transmembrane region" description="Helical" evidence="9">
    <location>
        <begin position="336"/>
        <end position="354"/>
    </location>
</feature>
<keyword evidence="6 9" id="KW-0812">Transmembrane</keyword>
<dbReference type="GO" id="GO:0015577">
    <property type="term" value="F:galactitol transmembrane transporter activity"/>
    <property type="evidence" value="ECO:0007669"/>
    <property type="project" value="InterPro"/>
</dbReference>
<feature type="transmembrane region" description="Helical" evidence="9">
    <location>
        <begin position="297"/>
        <end position="330"/>
    </location>
</feature>
<evidence type="ECO:0000256" key="5">
    <source>
        <dbReference type="ARBA" id="ARBA00022683"/>
    </source>
</evidence>
<dbReference type="Pfam" id="PF03611">
    <property type="entry name" value="EIIC-GAT"/>
    <property type="match status" value="1"/>
</dbReference>
<reference evidence="11" key="1">
    <citation type="submission" date="2019-08" db="EMBL/GenBank/DDBJ databases">
        <authorList>
            <person name="Ishikawa M."/>
            <person name="Suzuki T."/>
            <person name="Matsutani M."/>
        </authorList>
    </citation>
    <scope>NUCLEOTIDE SEQUENCE</scope>
    <source>
        <strain evidence="11">7C1</strain>
        <strain evidence="10">8C4</strain>
    </source>
</reference>
<dbReference type="AlphaFoldDB" id="A0AAN4UAX3"/>
<keyword evidence="7 9" id="KW-1133">Transmembrane helix</keyword>
<dbReference type="PANTHER" id="PTHR37324:SF2">
    <property type="entry name" value="PTS SYSTEM GALACTITOL-SPECIFIC EIIC COMPONENT"/>
    <property type="match status" value="1"/>
</dbReference>
<evidence type="ECO:0000313" key="13">
    <source>
        <dbReference type="Proteomes" id="UP000886607"/>
    </source>
</evidence>
<evidence type="ECO:0000256" key="7">
    <source>
        <dbReference type="ARBA" id="ARBA00022989"/>
    </source>
</evidence>
<feature type="transmembrane region" description="Helical" evidence="9">
    <location>
        <begin position="137"/>
        <end position="162"/>
    </location>
</feature>
<dbReference type="EMBL" id="BKBQ01000013">
    <property type="protein sequence ID" value="GEQ54205.1"/>
    <property type="molecule type" value="Genomic_DNA"/>
</dbReference>
<organism evidence="11 12">
    <name type="scientific">Tetragenococcus koreensis</name>
    <dbReference type="NCBI Taxonomy" id="290335"/>
    <lineage>
        <taxon>Bacteria</taxon>
        <taxon>Bacillati</taxon>
        <taxon>Bacillota</taxon>
        <taxon>Bacilli</taxon>
        <taxon>Lactobacillales</taxon>
        <taxon>Enterococcaceae</taxon>
        <taxon>Tetragenococcus</taxon>
    </lineage>
</organism>
<dbReference type="PANTHER" id="PTHR37324">
    <property type="entry name" value="PTS SYSTEM GALACTITOL-SPECIFIC EIIC COMPONENT"/>
    <property type="match status" value="1"/>
</dbReference>
<feature type="transmembrane region" description="Helical" evidence="9">
    <location>
        <begin position="85"/>
        <end position="116"/>
    </location>
</feature>
<gene>
    <name evidence="10" type="ORF">TK11N_09890</name>
    <name evidence="11" type="ORF">TK2N_10490</name>
</gene>
<accession>A0AAN4UAX3</accession>
<keyword evidence="5" id="KW-0598">Phosphotransferase system</keyword>
<evidence type="ECO:0000256" key="3">
    <source>
        <dbReference type="ARBA" id="ARBA00022475"/>
    </source>
</evidence>